<reference evidence="5" key="1">
    <citation type="journal article" date="2019" name="Int. J. Syst. Evol. Microbiol.">
        <title>The Global Catalogue of Microorganisms (GCM) 10K type strain sequencing project: providing services to taxonomists for standard genome sequencing and annotation.</title>
        <authorList>
            <consortium name="The Broad Institute Genomics Platform"/>
            <consortium name="The Broad Institute Genome Sequencing Center for Infectious Disease"/>
            <person name="Wu L."/>
            <person name="Ma J."/>
        </authorList>
    </citation>
    <scope>NUCLEOTIDE SEQUENCE [LARGE SCALE GENOMIC DNA]</scope>
    <source>
        <strain evidence="5">CCUG 57401</strain>
    </source>
</reference>
<evidence type="ECO:0000313" key="5">
    <source>
        <dbReference type="Proteomes" id="UP001596037"/>
    </source>
</evidence>
<evidence type="ECO:0000259" key="3">
    <source>
        <dbReference type="Pfam" id="PF05683"/>
    </source>
</evidence>
<sequence length="202" mass="22144">MKKLRLPLARADVDGLELGEMVLVSGRVTMSIGLPTHQRMVDLIDAGEPLPVDLRDGAFLHLSCFNREREDGTGHEALYLNPTTSSRYNAFMPRLIEGCGLRLVGGKAGLDDASVQAMRRQGCVYLAFLGGGCTLLSRSIRRVASVHWPEYIAQFRLLTLELSDLGPGTVAIDAHGNSLYGSLRQQAQERIDQARRARETPG</sequence>
<protein>
    <submittedName>
        <fullName evidence="4">Fumarate hydratase C-terminal domain-containing protein</fullName>
    </submittedName>
</protein>
<name>A0ABW0NIW1_9BURK</name>
<dbReference type="RefSeq" id="WP_376851477.1">
    <property type="nucleotide sequence ID" value="NZ_JBHSMF010000009.1"/>
</dbReference>
<keyword evidence="2" id="KW-0456">Lyase</keyword>
<dbReference type="PANTHER" id="PTHR43351:SF2">
    <property type="entry name" value="L(+)-TARTRATE DEHYDRATASE SUBUNIT BETA-RELATED"/>
    <property type="match status" value="1"/>
</dbReference>
<gene>
    <name evidence="4" type="ORF">ACFPOE_17105</name>
</gene>
<evidence type="ECO:0000256" key="1">
    <source>
        <dbReference type="ARBA" id="ARBA00008876"/>
    </source>
</evidence>
<evidence type="ECO:0000256" key="2">
    <source>
        <dbReference type="ARBA" id="ARBA00023239"/>
    </source>
</evidence>
<dbReference type="EMBL" id="JBHSMF010000009">
    <property type="protein sequence ID" value="MFC5499267.1"/>
    <property type="molecule type" value="Genomic_DNA"/>
</dbReference>
<comment type="similarity">
    <text evidence="1">Belongs to the class-I fumarase family.</text>
</comment>
<dbReference type="Pfam" id="PF05683">
    <property type="entry name" value="Fumerase_C"/>
    <property type="match status" value="1"/>
</dbReference>
<dbReference type="Proteomes" id="UP001596037">
    <property type="component" value="Unassembled WGS sequence"/>
</dbReference>
<dbReference type="InterPro" id="IPR004647">
    <property type="entry name" value="Fe-S_hydro-lyase_TtdB-typ_cat"/>
</dbReference>
<dbReference type="InterPro" id="IPR036660">
    <property type="entry name" value="Fe-S_hydroAse_TtdB_cat_sf"/>
</dbReference>
<dbReference type="Gene3D" id="3.20.130.10">
    <property type="entry name" value="Fe-S hydro-lyase, tartrate dehydratase beta-type, catalytic domain"/>
    <property type="match status" value="1"/>
</dbReference>
<accession>A0ABW0NIW1</accession>
<evidence type="ECO:0000313" key="4">
    <source>
        <dbReference type="EMBL" id="MFC5499267.1"/>
    </source>
</evidence>
<feature type="domain" description="Fe-S hydro-lyase tartrate dehydratase beta-type catalytic" evidence="3">
    <location>
        <begin position="7"/>
        <end position="181"/>
    </location>
</feature>
<comment type="caution">
    <text evidence="4">The sequence shown here is derived from an EMBL/GenBank/DDBJ whole genome shotgun (WGS) entry which is preliminary data.</text>
</comment>
<dbReference type="PANTHER" id="PTHR43351">
    <property type="entry name" value="L(+)-TARTRATE DEHYDRATASE SUBUNIT BETA"/>
    <property type="match status" value="1"/>
</dbReference>
<organism evidence="4 5">
    <name type="scientific">Caenimonas terrae</name>
    <dbReference type="NCBI Taxonomy" id="696074"/>
    <lineage>
        <taxon>Bacteria</taxon>
        <taxon>Pseudomonadati</taxon>
        <taxon>Pseudomonadota</taxon>
        <taxon>Betaproteobacteria</taxon>
        <taxon>Burkholderiales</taxon>
        <taxon>Comamonadaceae</taxon>
        <taxon>Caenimonas</taxon>
    </lineage>
</organism>
<dbReference type="SUPFAM" id="SSF117457">
    <property type="entry name" value="FumA C-terminal domain-like"/>
    <property type="match status" value="1"/>
</dbReference>
<proteinExistence type="inferred from homology"/>
<keyword evidence="5" id="KW-1185">Reference proteome</keyword>